<feature type="region of interest" description="Disordered" evidence="1">
    <location>
        <begin position="232"/>
        <end position="270"/>
    </location>
</feature>
<feature type="domain" description="DUF7918" evidence="2">
    <location>
        <begin position="9"/>
        <end position="160"/>
    </location>
</feature>
<feature type="compositionally biased region" description="Basic and acidic residues" evidence="1">
    <location>
        <begin position="232"/>
        <end position="241"/>
    </location>
</feature>
<evidence type="ECO:0000256" key="1">
    <source>
        <dbReference type="SAM" id="MobiDB-lite"/>
    </source>
</evidence>
<dbReference type="Pfam" id="PF25534">
    <property type="entry name" value="DUF7918"/>
    <property type="match status" value="1"/>
</dbReference>
<evidence type="ECO:0000313" key="4">
    <source>
        <dbReference type="Proteomes" id="UP000800235"/>
    </source>
</evidence>
<dbReference type="AlphaFoldDB" id="A0A9P4NF43"/>
<evidence type="ECO:0000313" key="3">
    <source>
        <dbReference type="EMBL" id="KAF2418229.1"/>
    </source>
</evidence>
<name>A0A9P4NF43_9PEZI</name>
<dbReference type="EMBL" id="MU007131">
    <property type="protein sequence ID" value="KAF2418229.1"/>
    <property type="molecule type" value="Genomic_DNA"/>
</dbReference>
<sequence length="270" mass="31022">MATIDGVDGLTAEILVNGVALANYDPPEEDIDEDLEKTTTKYIEAQPGANFQINININREYKHRYCDLLISVILDGNQVENIIARKERFQNFTTCTTPIDSHSYYTGSAWRKRKFLFSKLVLDENSTKRADTIIKNQMANLGRIELKLYRTVVIQEYSPVAAEGTVREHFLLLIRSTADLQAKMIIPRSPTPVPLEERAVDELTPEEMRELLVRQRKREARDQLARVRIKSEFKRERKDTTSDDDVEVLQQPPRKRIKAAETIDLTGDSD</sequence>
<accession>A0A9P4NF43</accession>
<dbReference type="PANTHER" id="PTHR36223">
    <property type="entry name" value="BETA-LACTAMASE-TYPE TRANSPEPTIDASE FOLD DOMAIN CONTAINING PROTEIN"/>
    <property type="match status" value="1"/>
</dbReference>
<protein>
    <recommendedName>
        <fullName evidence="2">DUF7918 domain-containing protein</fullName>
    </recommendedName>
</protein>
<proteinExistence type="predicted"/>
<gene>
    <name evidence="3" type="ORF">EJ08DRAFT_683937</name>
</gene>
<comment type="caution">
    <text evidence="3">The sequence shown here is derived from an EMBL/GenBank/DDBJ whole genome shotgun (WGS) entry which is preliminary data.</text>
</comment>
<dbReference type="Proteomes" id="UP000800235">
    <property type="component" value="Unassembled WGS sequence"/>
</dbReference>
<reference evidence="3" key="1">
    <citation type="journal article" date="2020" name="Stud. Mycol.">
        <title>101 Dothideomycetes genomes: a test case for predicting lifestyles and emergence of pathogens.</title>
        <authorList>
            <person name="Haridas S."/>
            <person name="Albert R."/>
            <person name="Binder M."/>
            <person name="Bloem J."/>
            <person name="Labutti K."/>
            <person name="Salamov A."/>
            <person name="Andreopoulos B."/>
            <person name="Baker S."/>
            <person name="Barry K."/>
            <person name="Bills G."/>
            <person name="Bluhm B."/>
            <person name="Cannon C."/>
            <person name="Castanera R."/>
            <person name="Culley D."/>
            <person name="Daum C."/>
            <person name="Ezra D."/>
            <person name="Gonzalez J."/>
            <person name="Henrissat B."/>
            <person name="Kuo A."/>
            <person name="Liang C."/>
            <person name="Lipzen A."/>
            <person name="Lutzoni F."/>
            <person name="Magnuson J."/>
            <person name="Mondo S."/>
            <person name="Nolan M."/>
            <person name="Ohm R."/>
            <person name="Pangilinan J."/>
            <person name="Park H.-J."/>
            <person name="Ramirez L."/>
            <person name="Alfaro M."/>
            <person name="Sun H."/>
            <person name="Tritt A."/>
            <person name="Yoshinaga Y."/>
            <person name="Zwiers L.-H."/>
            <person name="Turgeon B."/>
            <person name="Goodwin S."/>
            <person name="Spatafora J."/>
            <person name="Crous P."/>
            <person name="Grigoriev I."/>
        </authorList>
    </citation>
    <scope>NUCLEOTIDE SEQUENCE</scope>
    <source>
        <strain evidence="3">CBS 130266</strain>
    </source>
</reference>
<dbReference type="InterPro" id="IPR057678">
    <property type="entry name" value="DUF7918"/>
</dbReference>
<evidence type="ECO:0000259" key="2">
    <source>
        <dbReference type="Pfam" id="PF25534"/>
    </source>
</evidence>
<keyword evidence="4" id="KW-1185">Reference proteome</keyword>
<dbReference type="OrthoDB" id="3364132at2759"/>
<dbReference type="PANTHER" id="PTHR36223:SF1">
    <property type="entry name" value="TRANSCRIPTION ELONGATION FACTOR EAF N-TERMINAL DOMAIN-CONTAINING PROTEIN"/>
    <property type="match status" value="1"/>
</dbReference>
<organism evidence="3 4">
    <name type="scientific">Tothia fuscella</name>
    <dbReference type="NCBI Taxonomy" id="1048955"/>
    <lineage>
        <taxon>Eukaryota</taxon>
        <taxon>Fungi</taxon>
        <taxon>Dikarya</taxon>
        <taxon>Ascomycota</taxon>
        <taxon>Pezizomycotina</taxon>
        <taxon>Dothideomycetes</taxon>
        <taxon>Pleosporomycetidae</taxon>
        <taxon>Venturiales</taxon>
        <taxon>Cylindrosympodiaceae</taxon>
        <taxon>Tothia</taxon>
    </lineage>
</organism>